<sequence length="205" mass="22325">MSPNNKEEQGSVDTCLQKGSALTLGYGNGGMNPFMFTVPDGQGVDVCFFKLFVTTKPVDLGSISQSSPFSDLRTSRGESPGKSSSDFTGSWASISIPIVQRRAQPIVSNTSEEKKHENSANASTASFPIDSFAPQGFASSFNSPALNVSPDRHVHLPQWLSKGMQRLKVVLFPKRFTAAPCKVAVQPYEQERSCLWSSSRKKSNR</sequence>
<reference evidence="2" key="1">
    <citation type="submission" date="2023-06" db="EMBL/GenBank/DDBJ databases">
        <authorList>
            <consortium name="Lawrence Berkeley National Laboratory"/>
            <person name="Ahrendt S."/>
            <person name="Sahu N."/>
            <person name="Indic B."/>
            <person name="Wong-Bajracharya J."/>
            <person name="Merenyi Z."/>
            <person name="Ke H.-M."/>
            <person name="Monk M."/>
            <person name="Kocsube S."/>
            <person name="Drula E."/>
            <person name="Lipzen A."/>
            <person name="Balint B."/>
            <person name="Henrissat B."/>
            <person name="Andreopoulos B."/>
            <person name="Martin F.M."/>
            <person name="Harder C.B."/>
            <person name="Rigling D."/>
            <person name="Ford K.L."/>
            <person name="Foster G.D."/>
            <person name="Pangilinan J."/>
            <person name="Papanicolaou A."/>
            <person name="Barry K."/>
            <person name="LaButti K."/>
            <person name="Viragh M."/>
            <person name="Koriabine M."/>
            <person name="Yan M."/>
            <person name="Riley R."/>
            <person name="Champramary S."/>
            <person name="Plett K.L."/>
            <person name="Tsai I.J."/>
            <person name="Slot J."/>
            <person name="Sipos G."/>
            <person name="Plett J."/>
            <person name="Nagy L.G."/>
            <person name="Grigoriev I.V."/>
        </authorList>
    </citation>
    <scope>NUCLEOTIDE SEQUENCE</scope>
    <source>
        <strain evidence="2">HWK02</strain>
    </source>
</reference>
<protein>
    <submittedName>
        <fullName evidence="2">Uncharacterized protein</fullName>
    </submittedName>
</protein>
<feature type="region of interest" description="Disordered" evidence="1">
    <location>
        <begin position="64"/>
        <end position="88"/>
    </location>
</feature>
<name>A0AA39QBU1_9AGAR</name>
<dbReference type="AlphaFoldDB" id="A0AA39QBU1"/>
<evidence type="ECO:0000256" key="1">
    <source>
        <dbReference type="SAM" id="MobiDB-lite"/>
    </source>
</evidence>
<evidence type="ECO:0000313" key="2">
    <source>
        <dbReference type="EMBL" id="KAK0499960.1"/>
    </source>
</evidence>
<dbReference type="Proteomes" id="UP001175228">
    <property type="component" value="Unassembled WGS sequence"/>
</dbReference>
<organism evidence="2 3">
    <name type="scientific">Armillaria luteobubalina</name>
    <dbReference type="NCBI Taxonomy" id="153913"/>
    <lineage>
        <taxon>Eukaryota</taxon>
        <taxon>Fungi</taxon>
        <taxon>Dikarya</taxon>
        <taxon>Basidiomycota</taxon>
        <taxon>Agaricomycotina</taxon>
        <taxon>Agaricomycetes</taxon>
        <taxon>Agaricomycetidae</taxon>
        <taxon>Agaricales</taxon>
        <taxon>Marasmiineae</taxon>
        <taxon>Physalacriaceae</taxon>
        <taxon>Armillaria</taxon>
    </lineage>
</organism>
<accession>A0AA39QBU1</accession>
<gene>
    <name evidence="2" type="ORF">EDD18DRAFT_808757</name>
</gene>
<keyword evidence="3" id="KW-1185">Reference proteome</keyword>
<evidence type="ECO:0000313" key="3">
    <source>
        <dbReference type="Proteomes" id="UP001175228"/>
    </source>
</evidence>
<proteinExistence type="predicted"/>
<feature type="region of interest" description="Disordered" evidence="1">
    <location>
        <begin position="108"/>
        <end position="127"/>
    </location>
</feature>
<comment type="caution">
    <text evidence="2">The sequence shown here is derived from an EMBL/GenBank/DDBJ whole genome shotgun (WGS) entry which is preliminary data.</text>
</comment>
<dbReference type="EMBL" id="JAUEPU010000008">
    <property type="protein sequence ID" value="KAK0499960.1"/>
    <property type="molecule type" value="Genomic_DNA"/>
</dbReference>